<dbReference type="EMBL" id="WBMR01000060">
    <property type="protein sequence ID" value="KAB2379251.1"/>
    <property type="molecule type" value="Genomic_DNA"/>
</dbReference>
<comment type="cofactor">
    <cofactor evidence="1">
        <name>a divalent metal cation</name>
        <dbReference type="ChEBI" id="CHEBI:60240"/>
    </cofactor>
</comment>
<evidence type="ECO:0000256" key="1">
    <source>
        <dbReference type="ARBA" id="ARBA00001968"/>
    </source>
</evidence>
<protein>
    <submittedName>
        <fullName evidence="5">Transposase family protein</fullName>
    </submittedName>
</protein>
<proteinExistence type="predicted"/>
<evidence type="ECO:0000313" key="5">
    <source>
        <dbReference type="EMBL" id="KAB2379251.1"/>
    </source>
</evidence>
<reference evidence="5 6" key="1">
    <citation type="submission" date="2019-09" db="EMBL/GenBank/DDBJ databases">
        <title>Actinomadura physcomitrii sp. nov., a novel actinomycete isolated from moss [Physcomitrium sphaericum (Ludw) Fuernr].</title>
        <authorList>
            <person name="Liu C."/>
            <person name="Zhuang X."/>
        </authorList>
    </citation>
    <scope>NUCLEOTIDE SEQUENCE [LARGE SCALE GENOMIC DNA]</scope>
    <source>
        <strain evidence="5 6">CYP1-1B</strain>
    </source>
</reference>
<evidence type="ECO:0000259" key="4">
    <source>
        <dbReference type="Pfam" id="PF13359"/>
    </source>
</evidence>
<name>A0A6L3VU74_9ACTN</name>
<organism evidence="5 6">
    <name type="scientific">Actinomadura montaniterrae</name>
    <dbReference type="NCBI Taxonomy" id="1803903"/>
    <lineage>
        <taxon>Bacteria</taxon>
        <taxon>Bacillati</taxon>
        <taxon>Actinomycetota</taxon>
        <taxon>Actinomycetes</taxon>
        <taxon>Streptosporangiales</taxon>
        <taxon>Thermomonosporaceae</taxon>
        <taxon>Actinomadura</taxon>
    </lineage>
</organism>
<dbReference type="InterPro" id="IPR027806">
    <property type="entry name" value="HARBI1_dom"/>
</dbReference>
<sequence length="398" mass="44708">MDRVAVDRPFYSGKHRKHGRNLQVVADPNGELPWVSRPLSGAVHDLAAARIWGIVRALTGTRLPVLADKTYQEPARTSSRRTGDAAGPSLKRPPIVRTRGCAGRVNAPTPSSQSMAAPAQATLLPLTSQQHRQSRPRSSPYAKLHAEKGLIDPSKQLYNQRASHGLVWSFMSEWKRDFFTRRPICGLITSLAGGSPDPIEWEVLRYQRLLCPDYIETAFSSARVDFVAAELDYMSQTHEDTLLAQAGSSVQSTWQIAAREHAGSIPGLLALLAQLMRQVGTKPPPDFDEVPLGRWEAMERYPRLFNLAELVKECSVSSEHAITNEHPQGCQYYVSPMIAEALEALALCQQYRKFRRLFRQFVYLEAEELAAIADAAFEHMKVHHRRRTWISPADFSRF</sequence>
<evidence type="ECO:0000256" key="3">
    <source>
        <dbReference type="SAM" id="MobiDB-lite"/>
    </source>
</evidence>
<dbReference type="Proteomes" id="UP000483004">
    <property type="component" value="Unassembled WGS sequence"/>
</dbReference>
<comment type="caution">
    <text evidence="5">The sequence shown here is derived from an EMBL/GenBank/DDBJ whole genome shotgun (WGS) entry which is preliminary data.</text>
</comment>
<dbReference type="GO" id="GO:0046872">
    <property type="term" value="F:metal ion binding"/>
    <property type="evidence" value="ECO:0007669"/>
    <property type="project" value="UniProtKB-KW"/>
</dbReference>
<keyword evidence="2" id="KW-0479">Metal-binding</keyword>
<evidence type="ECO:0000313" key="6">
    <source>
        <dbReference type="Proteomes" id="UP000483004"/>
    </source>
</evidence>
<keyword evidence="6" id="KW-1185">Reference proteome</keyword>
<feature type="region of interest" description="Disordered" evidence="3">
    <location>
        <begin position="71"/>
        <end position="117"/>
    </location>
</feature>
<accession>A0A6L3VU74</accession>
<dbReference type="Pfam" id="PF13359">
    <property type="entry name" value="DDE_Tnp_4"/>
    <property type="match status" value="1"/>
</dbReference>
<feature type="domain" description="DDE Tnp4" evidence="4">
    <location>
        <begin position="7"/>
        <end position="72"/>
    </location>
</feature>
<feature type="compositionally biased region" description="Low complexity" evidence="3">
    <location>
        <begin position="107"/>
        <end position="117"/>
    </location>
</feature>
<gene>
    <name evidence="5" type="ORF">F9B16_21295</name>
</gene>
<dbReference type="OrthoDB" id="3699454at2"/>
<evidence type="ECO:0000256" key="2">
    <source>
        <dbReference type="ARBA" id="ARBA00022723"/>
    </source>
</evidence>
<dbReference type="AlphaFoldDB" id="A0A6L3VU74"/>